<evidence type="ECO:0000313" key="2">
    <source>
        <dbReference type="EMBL" id="SCA60857.1"/>
    </source>
</evidence>
<dbReference type="Proteomes" id="UP000305196">
    <property type="component" value="Unassembled WGS sequence"/>
</dbReference>
<proteinExistence type="predicted"/>
<dbReference type="VEuPathDB" id="PlasmoDB:PVP01_0007010"/>
<gene>
    <name evidence="2" type="ORF">PVC01_000128200</name>
</gene>
<name>A0A1G4EDZ0_PLAVI</name>
<dbReference type="VEuPathDB" id="PlasmoDB:PVW1_040008000"/>
<sequence length="259" mass="30560">MEVLKNPYMSHILKITFFTKILIFVLLSWIYQYNYNKCTLVKSLEYGSRIGTCLGRNTNRLLAKHRDESELQRIMLQNKANNNVHKYKLANSNERNNTYEHLKQDKLNNVDTYLKSYKSRYAKKKGLKKFDCYYEKKLFSTINKLEKHMEKNNSSKNRIKRVLITKYGLPYIILSLLPILLLVVPLREIPSKVKYTPSGSFSLKKGSTEVRTLFINFNIDDTTLPCILFYISITIFFSLAIYTYIKILKYQRIKAGMLK</sequence>
<keyword evidence="1" id="KW-0812">Transmembrane</keyword>
<evidence type="ECO:0008006" key="4">
    <source>
        <dbReference type="Google" id="ProtNLM"/>
    </source>
</evidence>
<dbReference type="VEuPathDB" id="PlasmoDB:PVPAM_120005300"/>
<feature type="transmembrane region" description="Helical" evidence="1">
    <location>
        <begin position="227"/>
        <end position="245"/>
    </location>
</feature>
<keyword evidence="1" id="KW-0472">Membrane</keyword>
<evidence type="ECO:0000313" key="3">
    <source>
        <dbReference type="Proteomes" id="UP000305196"/>
    </source>
</evidence>
<dbReference type="EMBL" id="FLYI01000519">
    <property type="protein sequence ID" value="SCA60857.1"/>
    <property type="molecule type" value="Genomic_DNA"/>
</dbReference>
<dbReference type="InterPro" id="IPR022139">
    <property type="entry name" value="Fam-L/Fam-M-like_plasmodium"/>
</dbReference>
<evidence type="ECO:0000256" key="1">
    <source>
        <dbReference type="SAM" id="Phobius"/>
    </source>
</evidence>
<accession>A0A1G4EDZ0</accession>
<dbReference type="VEuPathDB" id="PlasmoDB:PVX_109785"/>
<feature type="transmembrane region" description="Helical" evidence="1">
    <location>
        <begin position="168"/>
        <end position="186"/>
    </location>
</feature>
<feature type="transmembrane region" description="Helical" evidence="1">
    <location>
        <begin position="12"/>
        <end position="31"/>
    </location>
</feature>
<dbReference type="Pfam" id="PF12420">
    <property type="entry name" value="DUF3671"/>
    <property type="match status" value="1"/>
</dbReference>
<reference evidence="2 3" key="1">
    <citation type="submission" date="2016-07" db="EMBL/GenBank/DDBJ databases">
        <authorList>
            <consortium name="Pathogen Informatics"/>
        </authorList>
    </citation>
    <scope>NUCLEOTIDE SEQUENCE [LARGE SCALE GENOMIC DNA]</scope>
</reference>
<keyword evidence="1" id="KW-1133">Transmembrane helix</keyword>
<organism evidence="2 3">
    <name type="scientific">Plasmodium vivax</name>
    <name type="common">malaria parasite P. vivax</name>
    <dbReference type="NCBI Taxonomy" id="5855"/>
    <lineage>
        <taxon>Eukaryota</taxon>
        <taxon>Sar</taxon>
        <taxon>Alveolata</taxon>
        <taxon>Apicomplexa</taxon>
        <taxon>Aconoidasida</taxon>
        <taxon>Haemosporida</taxon>
        <taxon>Plasmodiidae</taxon>
        <taxon>Plasmodium</taxon>
        <taxon>Plasmodium (Plasmodium)</taxon>
    </lineage>
</organism>
<dbReference type="AlphaFoldDB" id="A0A1G4EDZ0"/>
<protein>
    <recommendedName>
        <fullName evidence="4">Fam-l protein</fullName>
    </recommendedName>
</protein>